<feature type="domain" description="ASPIC/UnbV" evidence="2">
    <location>
        <begin position="525"/>
        <end position="591"/>
    </location>
</feature>
<dbReference type="PANTHER" id="PTHR16026:SF0">
    <property type="entry name" value="CARTILAGE ACIDIC PROTEIN 1"/>
    <property type="match status" value="1"/>
</dbReference>
<dbReference type="Pfam" id="PF07593">
    <property type="entry name" value="UnbV_ASPIC"/>
    <property type="match status" value="1"/>
</dbReference>
<dbReference type="EMBL" id="JAJSON010000025">
    <property type="protein sequence ID" value="MCG9972687.1"/>
    <property type="molecule type" value="Genomic_DNA"/>
</dbReference>
<dbReference type="InterPro" id="IPR011519">
    <property type="entry name" value="UnbV_ASPIC"/>
</dbReference>
<comment type="caution">
    <text evidence="3">The sequence shown here is derived from an EMBL/GenBank/DDBJ whole genome shotgun (WGS) entry which is preliminary data.</text>
</comment>
<dbReference type="PROSITE" id="PS51257">
    <property type="entry name" value="PROKAR_LIPOPROTEIN"/>
    <property type="match status" value="1"/>
</dbReference>
<evidence type="ECO:0000256" key="1">
    <source>
        <dbReference type="ARBA" id="ARBA00022729"/>
    </source>
</evidence>
<dbReference type="InterPro" id="IPR013517">
    <property type="entry name" value="FG-GAP"/>
</dbReference>
<keyword evidence="4" id="KW-1185">Reference proteome</keyword>
<dbReference type="InterPro" id="IPR027039">
    <property type="entry name" value="Crtac1"/>
</dbReference>
<keyword evidence="1" id="KW-0732">Signal</keyword>
<evidence type="ECO:0000313" key="4">
    <source>
        <dbReference type="Proteomes" id="UP001139344"/>
    </source>
</evidence>
<reference evidence="3" key="1">
    <citation type="submission" date="2021-12" db="EMBL/GenBank/DDBJ databases">
        <title>Description of Gramella crocea sp. nov., a new bacterium isolated from activated sludge.</title>
        <authorList>
            <person name="Zhang X."/>
        </authorList>
    </citation>
    <scope>NUCLEOTIDE SEQUENCE</scope>
    <source>
        <strain evidence="3">YB25</strain>
    </source>
</reference>
<dbReference type="Proteomes" id="UP001139344">
    <property type="component" value="Unassembled WGS sequence"/>
</dbReference>
<dbReference type="AlphaFoldDB" id="A0A9X1UYI1"/>
<dbReference type="Gene3D" id="2.130.10.130">
    <property type="entry name" value="Integrin alpha, N-terminal"/>
    <property type="match status" value="4"/>
</dbReference>
<dbReference type="SUPFAM" id="SSF69318">
    <property type="entry name" value="Integrin alpha N-terminal domain"/>
    <property type="match status" value="2"/>
</dbReference>
<evidence type="ECO:0000259" key="2">
    <source>
        <dbReference type="Pfam" id="PF07593"/>
    </source>
</evidence>
<dbReference type="Pfam" id="PF13517">
    <property type="entry name" value="FG-GAP_3"/>
    <property type="match status" value="5"/>
</dbReference>
<name>A0A9X1UYI1_9FLAO</name>
<evidence type="ECO:0000313" key="3">
    <source>
        <dbReference type="EMBL" id="MCG9972687.1"/>
    </source>
</evidence>
<protein>
    <submittedName>
        <fullName evidence="3">VCBS repeat-containing protein</fullName>
    </submittedName>
</protein>
<dbReference type="InterPro" id="IPR028994">
    <property type="entry name" value="Integrin_alpha_N"/>
</dbReference>
<dbReference type="PANTHER" id="PTHR16026">
    <property type="entry name" value="CARTILAGE ACIDIC PROTEIN 1"/>
    <property type="match status" value="1"/>
</dbReference>
<gene>
    <name evidence="3" type="ORF">LU635_13645</name>
</gene>
<accession>A0A9X1UYI1</accession>
<organism evidence="3 4">
    <name type="scientific">Christiangramia crocea</name>
    <dbReference type="NCBI Taxonomy" id="2904124"/>
    <lineage>
        <taxon>Bacteria</taxon>
        <taxon>Pseudomonadati</taxon>
        <taxon>Bacteroidota</taxon>
        <taxon>Flavobacteriia</taxon>
        <taxon>Flavobacteriales</taxon>
        <taxon>Flavobacteriaceae</taxon>
        <taxon>Christiangramia</taxon>
    </lineage>
</organism>
<proteinExistence type="predicted"/>
<sequence length="1099" mass="123438">MKNLGFLKLVIYRVFIFQILVLSLGGCTKKEEKFFSNPQAKVSGIDFTNKLTEDRDQNILDYLYFYNGGGVSIGDINNDDLPDIYFTGNQVKNKLYLNKGDLKFEDISKKAGVEGNSSWNTGTTMADVNGDGLLDIYVSAVVGVNGFTGHNELFINNGDLTFTESSAEYGLDLDTYSSQAAFFDLENDGDLDVYILNHAVHTTESFGPADIRNNRVYESGDKLFLNENGKFTDISEKAGIYGGANSYGLGLSTADFNNDGYTDIYVGNDFHEDDYYYLNNQDGTFTESLKSNFGHVSRFSMGNDAADINNDGFIDLITLDMLPEDEEVLKSSAGDDNVNLHKFRIERLGYHPQYTRNMLQLNQGGKFFSETALMSGVAATDWSWGALFADLDQDGQQDLFVSNGIPKRPNDLDYVKYTSNEQIQQKLDKTTLVDNEVLELMPSGAVTNYVFKGKPDGLFEDMSRIWIENDSIISTGVAYGDLDNDGDLDIVTNNINVPASIYINEQPEGNYLKIQLLAESKNSFAIGSKAILYTSEGRQVRQLYTTRAYQSSSEPIIYFGISKKAQIDSLSIIWPDQTIQTLTSVKPNSVLKLKPEATDKKIDVEELFYKDTKAWFSKEQNDFGLNYVHEENAFIDFDMQKLIPHQMSDFGPAVKVTDLDGNGMEDVIFGASRYKSAMVFYQNKDGFVSEQLKGAQNDSLAEDTDILVDDFNNDDIKDVVLVSGGGESVGKDQWLLDRLYLGTSDGSFKKDSLFPEMYGNSSVIRSADYDNDGDPDIFIGSNSVNYDYGAIPKSYLLKNENGKFTKVSQTDLFNNLGMINDAIWDDFDNDKDLDLIVVGEWMSPKFLENNNGQFRDVSSTKLPENMNGLWQKILPFDVDHDGDTDYLLGNWGLNSKLKASKDYPLLMYYKDFDSNGLTETLLASEKNGDYYFLYGMDELSGQLSQMIRKRFTTYREFAGKKVNEIFKPEELKSAEKFKVHTLASGYLENNDGNFTFREFEHSLQTAPIRAMLNYDFNKDGKEEVLIGGNYFGVTPYHGKFDAMGGSILINRDKILNSSIIGLNLSQKSVKEFSLIKIAGKPYLLVTINNEKAELYKINF</sequence>